<keyword evidence="8" id="KW-0969">Cilium</keyword>
<comment type="subunit">
    <text evidence="2 5">Homopentamer.</text>
</comment>
<dbReference type="EMBL" id="CP000542">
    <property type="protein sequence ID" value="ABM60099.1"/>
    <property type="molecule type" value="Genomic_DNA"/>
</dbReference>
<evidence type="ECO:0000259" key="6">
    <source>
        <dbReference type="Pfam" id="PF02465"/>
    </source>
</evidence>
<dbReference type="KEGG" id="vei:Veis_4396"/>
<dbReference type="GeneID" id="76462707"/>
<dbReference type="PANTHER" id="PTHR30288">
    <property type="entry name" value="FLAGELLAR CAP/ASSEMBLY PROTEIN FLID"/>
    <property type="match status" value="1"/>
</dbReference>
<evidence type="ECO:0000256" key="3">
    <source>
        <dbReference type="ARBA" id="ARBA00023054"/>
    </source>
</evidence>
<accession>A1WR42</accession>
<proteinExistence type="inferred from homology"/>
<evidence type="ECO:0000313" key="8">
    <source>
        <dbReference type="EMBL" id="ABM60099.1"/>
    </source>
</evidence>
<evidence type="ECO:0000313" key="9">
    <source>
        <dbReference type="Proteomes" id="UP000000374"/>
    </source>
</evidence>
<dbReference type="InterPro" id="IPR010809">
    <property type="entry name" value="FliD_C"/>
</dbReference>
<dbReference type="STRING" id="391735.Veis_4396"/>
<evidence type="ECO:0000259" key="7">
    <source>
        <dbReference type="Pfam" id="PF07195"/>
    </source>
</evidence>
<reference evidence="9" key="1">
    <citation type="submission" date="2006-12" db="EMBL/GenBank/DDBJ databases">
        <title>Complete sequence of chromosome 1 of Verminephrobacter eiseniae EF01-2.</title>
        <authorList>
            <person name="Copeland A."/>
            <person name="Lucas S."/>
            <person name="Lapidus A."/>
            <person name="Barry K."/>
            <person name="Detter J.C."/>
            <person name="Glavina del Rio T."/>
            <person name="Dalin E."/>
            <person name="Tice H."/>
            <person name="Pitluck S."/>
            <person name="Chertkov O."/>
            <person name="Brettin T."/>
            <person name="Bruce D."/>
            <person name="Han C."/>
            <person name="Tapia R."/>
            <person name="Gilna P."/>
            <person name="Schmutz J."/>
            <person name="Larimer F."/>
            <person name="Land M."/>
            <person name="Hauser L."/>
            <person name="Kyrpides N."/>
            <person name="Kim E."/>
            <person name="Stahl D."/>
            <person name="Richardson P."/>
        </authorList>
    </citation>
    <scope>NUCLEOTIDE SEQUENCE [LARGE SCALE GENOMIC DNA]</scope>
    <source>
        <strain evidence="9">EF01-2</strain>
    </source>
</reference>
<keyword evidence="5" id="KW-0964">Secreted</keyword>
<dbReference type="Pfam" id="PF07195">
    <property type="entry name" value="FliD_C"/>
    <property type="match status" value="1"/>
</dbReference>
<dbReference type="GO" id="GO:0007155">
    <property type="term" value="P:cell adhesion"/>
    <property type="evidence" value="ECO:0007669"/>
    <property type="project" value="InterPro"/>
</dbReference>
<gene>
    <name evidence="8" type="ordered locus">Veis_4396</name>
</gene>
<name>A1WR42_VEREI</name>
<comment type="function">
    <text evidence="5">Required for morphogenesis and for the elongation of the flagellar filament by facilitating polymerization of the flagellin monomers at the tip of growing filament. Forms a capping structure, which prevents flagellin subunits (transported through the central channel of the flagellum) from leaking out without polymerization at the distal end.</text>
</comment>
<evidence type="ECO:0000256" key="4">
    <source>
        <dbReference type="ARBA" id="ARBA00023143"/>
    </source>
</evidence>
<sequence>MATISSPGIGSSGLDVKNIISQLVALERKPLDALKQQATTVNTKISAFGQLKSLVATLDDSTRALASVTGWNSVSTASSDSKYVSATAPGGTLPTRFDVEVQSLAKAQATASGTLLPVGAALRAGTLRLELGQWSVAPHSFIPASGQPVDIRISAGDKLVDVASKINGAGAAVSAAVLSDPSGERLLLRSQNTGQAAGFRLSVLPQGAASGGADGAAADTAALDLSSLATDSSTVTQAAADAQATVNGIAVTSASNTFASTVSGVGFQALQVTQAPVEISVSKDDSATVARIGDFVKAYNAINDLLQDATKYDAKTRTAGLLQGDATALALQNSLLRVLRSVSTSGGAFQRLADVGITQQLGGGLSVDTGRLNRALAERPGDVKNLLSSTGGGSANGIAVQMKALTSALLSGTGFFQSKYDTLQQSLARNSRDQAQVNAAADAFEQRITQRYNALDTQLSSLNGLNAYISQQVAIWNKPPPR</sequence>
<keyword evidence="3" id="KW-0175">Coiled coil</keyword>
<dbReference type="HOGENOM" id="CLU_015182_5_0_4"/>
<feature type="domain" description="Flagellar hook-associated protein 2 N-terminal" evidence="6">
    <location>
        <begin position="12"/>
        <end position="108"/>
    </location>
</feature>
<dbReference type="GO" id="GO:0071973">
    <property type="term" value="P:bacterial-type flagellum-dependent cell motility"/>
    <property type="evidence" value="ECO:0007669"/>
    <property type="project" value="TreeGrafter"/>
</dbReference>
<evidence type="ECO:0000256" key="1">
    <source>
        <dbReference type="ARBA" id="ARBA00009764"/>
    </source>
</evidence>
<comment type="similarity">
    <text evidence="1 5">Belongs to the FliD family.</text>
</comment>
<dbReference type="Proteomes" id="UP000000374">
    <property type="component" value="Chromosome"/>
</dbReference>
<dbReference type="RefSeq" id="WP_011812084.1">
    <property type="nucleotide sequence ID" value="NC_008786.1"/>
</dbReference>
<dbReference type="GO" id="GO:0009424">
    <property type="term" value="C:bacterial-type flagellum hook"/>
    <property type="evidence" value="ECO:0007669"/>
    <property type="project" value="UniProtKB-UniRule"/>
</dbReference>
<keyword evidence="4 5" id="KW-0975">Bacterial flagellum</keyword>
<dbReference type="GO" id="GO:0009421">
    <property type="term" value="C:bacterial-type flagellum filament cap"/>
    <property type="evidence" value="ECO:0007669"/>
    <property type="project" value="InterPro"/>
</dbReference>
<dbReference type="PANTHER" id="PTHR30288:SF0">
    <property type="entry name" value="FLAGELLAR HOOK-ASSOCIATED PROTEIN 2"/>
    <property type="match status" value="1"/>
</dbReference>
<evidence type="ECO:0000256" key="5">
    <source>
        <dbReference type="RuleBase" id="RU362066"/>
    </source>
</evidence>
<dbReference type="OrthoDB" id="9810816at2"/>
<keyword evidence="8" id="KW-0966">Cell projection</keyword>
<keyword evidence="9" id="KW-1185">Reference proteome</keyword>
<keyword evidence="8" id="KW-0282">Flagellum</keyword>
<dbReference type="InterPro" id="IPR010810">
    <property type="entry name" value="Flagellin_hook_IN_motif"/>
</dbReference>
<dbReference type="InterPro" id="IPR040026">
    <property type="entry name" value="FliD"/>
</dbReference>
<feature type="domain" description="Flagellar hook-associated protein 2 C-terminal" evidence="7">
    <location>
        <begin position="239"/>
        <end position="463"/>
    </location>
</feature>
<organism evidence="8 9">
    <name type="scientific">Verminephrobacter eiseniae (strain EF01-2)</name>
    <dbReference type="NCBI Taxonomy" id="391735"/>
    <lineage>
        <taxon>Bacteria</taxon>
        <taxon>Pseudomonadati</taxon>
        <taxon>Pseudomonadota</taxon>
        <taxon>Betaproteobacteria</taxon>
        <taxon>Burkholderiales</taxon>
        <taxon>Comamonadaceae</taxon>
        <taxon>Verminephrobacter</taxon>
    </lineage>
</organism>
<evidence type="ECO:0000256" key="2">
    <source>
        <dbReference type="ARBA" id="ARBA00011255"/>
    </source>
</evidence>
<comment type="subcellular location">
    <subcellularLocation>
        <location evidence="5">Secreted</location>
    </subcellularLocation>
    <subcellularLocation>
        <location evidence="5">Bacterial flagellum</location>
    </subcellularLocation>
</comment>
<dbReference type="Pfam" id="PF07196">
    <property type="entry name" value="Flagellin_IN"/>
    <property type="match status" value="1"/>
</dbReference>
<dbReference type="Pfam" id="PF02465">
    <property type="entry name" value="FliD_N"/>
    <property type="match status" value="1"/>
</dbReference>
<dbReference type="GO" id="GO:0005576">
    <property type="term" value="C:extracellular region"/>
    <property type="evidence" value="ECO:0007669"/>
    <property type="project" value="UniProtKB-SubCell"/>
</dbReference>
<dbReference type="InterPro" id="IPR003481">
    <property type="entry name" value="FliD_N"/>
</dbReference>
<dbReference type="AlphaFoldDB" id="A1WR42"/>
<dbReference type="eggNOG" id="COG1345">
    <property type="taxonomic scope" value="Bacteria"/>
</dbReference>
<protein>
    <recommendedName>
        <fullName evidence="5">Flagellar hook-associated protein 2</fullName>
        <shortName evidence="5">HAP2</shortName>
    </recommendedName>
    <alternativeName>
        <fullName evidence="5">Flagellar cap protein</fullName>
    </alternativeName>
</protein>